<dbReference type="InterPro" id="IPR001708">
    <property type="entry name" value="YidC/ALB3/OXA1/COX18"/>
</dbReference>
<evidence type="ECO:0000259" key="6">
    <source>
        <dbReference type="Pfam" id="PF02096"/>
    </source>
</evidence>
<dbReference type="GO" id="GO:0032977">
    <property type="term" value="F:membrane insertase activity"/>
    <property type="evidence" value="ECO:0007669"/>
    <property type="project" value="InterPro"/>
</dbReference>
<dbReference type="Proteomes" id="UP000664859">
    <property type="component" value="Unassembled WGS sequence"/>
</dbReference>
<evidence type="ECO:0000256" key="2">
    <source>
        <dbReference type="ARBA" id="ARBA00022692"/>
    </source>
</evidence>
<dbReference type="AlphaFoldDB" id="A0A836CB90"/>
<dbReference type="InterPro" id="IPR028055">
    <property type="entry name" value="YidC/Oxa/ALB_C"/>
</dbReference>
<evidence type="ECO:0000256" key="1">
    <source>
        <dbReference type="ARBA" id="ARBA00004141"/>
    </source>
</evidence>
<name>A0A836CB90_9STRA</name>
<feature type="domain" description="Membrane insertase YidC/Oxa/ALB C-terminal" evidence="6">
    <location>
        <begin position="80"/>
        <end position="290"/>
    </location>
</feature>
<keyword evidence="2 5" id="KW-0812">Transmembrane</keyword>
<dbReference type="PANTHER" id="PTHR12428:SF14">
    <property type="entry name" value="ALBINO3-LIKE PROTEIN 1, CHLOROPLASTIC"/>
    <property type="match status" value="1"/>
</dbReference>
<reference evidence="7" key="1">
    <citation type="submission" date="2021-02" db="EMBL/GenBank/DDBJ databases">
        <title>First Annotated Genome of the Yellow-green Alga Tribonema minus.</title>
        <authorList>
            <person name="Mahan K.M."/>
        </authorList>
    </citation>
    <scope>NUCLEOTIDE SEQUENCE</scope>
    <source>
        <strain evidence="7">UTEX B ZZ1240</strain>
    </source>
</reference>
<dbReference type="GO" id="GO:0016020">
    <property type="term" value="C:membrane"/>
    <property type="evidence" value="ECO:0007669"/>
    <property type="project" value="UniProtKB-SubCell"/>
</dbReference>
<keyword evidence="8" id="KW-1185">Reference proteome</keyword>
<dbReference type="CDD" id="cd20070">
    <property type="entry name" value="5TM_YidC_Alb3"/>
    <property type="match status" value="1"/>
</dbReference>
<dbReference type="NCBIfam" id="TIGR03592">
    <property type="entry name" value="yidC_oxa1_cterm"/>
    <property type="match status" value="1"/>
</dbReference>
<sequence length="340" mass="37632">MMLDPVHLHHTVSSVLDVDQSWLSHVASGIADATAAVQDGVDGVVQAKKDDWFAQFVNQFEAIIKGIDAGYEKIGIQNAFGLSIVTFTVLVKTVLLPLNFLQLQSAEKMQQITPVQKKIAEMYPDDKATQQIIVSRLYEQTKVNPLAGCLPSFAQIPVFIGLYRSLQQLAAENVVNEPFLWIPNLQGPVFDKGRGVQWLTENWVGLTPSLGWADTIAYCSIPILLVLSQSISMKMLSPPVDPKDESAMRTQQVLKYLPLMIGWFSLQVPAALGVYWMTNNIVSTTATQSIKAYLKANPPQLDIPEDILKPAQKSGLPSLEQAILEARINARPSRLPRRMV</sequence>
<dbReference type="Pfam" id="PF02096">
    <property type="entry name" value="60KD_IMP"/>
    <property type="match status" value="1"/>
</dbReference>
<organism evidence="7 8">
    <name type="scientific">Tribonema minus</name>
    <dbReference type="NCBI Taxonomy" id="303371"/>
    <lineage>
        <taxon>Eukaryota</taxon>
        <taxon>Sar</taxon>
        <taxon>Stramenopiles</taxon>
        <taxon>Ochrophyta</taxon>
        <taxon>PX clade</taxon>
        <taxon>Xanthophyceae</taxon>
        <taxon>Tribonematales</taxon>
        <taxon>Tribonemataceae</taxon>
        <taxon>Tribonema</taxon>
    </lineage>
</organism>
<evidence type="ECO:0000313" key="8">
    <source>
        <dbReference type="Proteomes" id="UP000664859"/>
    </source>
</evidence>
<evidence type="ECO:0000313" key="7">
    <source>
        <dbReference type="EMBL" id="KAG5177971.1"/>
    </source>
</evidence>
<dbReference type="EMBL" id="JAFCMP010000519">
    <property type="protein sequence ID" value="KAG5177971.1"/>
    <property type="molecule type" value="Genomic_DNA"/>
</dbReference>
<evidence type="ECO:0000256" key="3">
    <source>
        <dbReference type="ARBA" id="ARBA00022989"/>
    </source>
</evidence>
<comment type="subcellular location">
    <subcellularLocation>
        <location evidence="1 5">Membrane</location>
        <topology evidence="1 5">Multi-pass membrane protein</topology>
    </subcellularLocation>
</comment>
<dbReference type="OrthoDB" id="2148490at2759"/>
<comment type="caution">
    <text evidence="7">The sequence shown here is derived from an EMBL/GenBank/DDBJ whole genome shotgun (WGS) entry which is preliminary data.</text>
</comment>
<comment type="similarity">
    <text evidence="5">Belongs to the OXA1/ALB3/YidC family.</text>
</comment>
<dbReference type="PANTHER" id="PTHR12428">
    <property type="entry name" value="OXA1"/>
    <property type="match status" value="1"/>
</dbReference>
<evidence type="ECO:0000256" key="4">
    <source>
        <dbReference type="ARBA" id="ARBA00023136"/>
    </source>
</evidence>
<dbReference type="GO" id="GO:0051205">
    <property type="term" value="P:protein insertion into membrane"/>
    <property type="evidence" value="ECO:0007669"/>
    <property type="project" value="TreeGrafter"/>
</dbReference>
<protein>
    <submittedName>
        <fullName evidence="7">60Kd inner membrane protein-domain-containing protein</fullName>
    </submittedName>
</protein>
<evidence type="ECO:0000256" key="5">
    <source>
        <dbReference type="RuleBase" id="RU003945"/>
    </source>
</evidence>
<accession>A0A836CB90</accession>
<keyword evidence="4" id="KW-0472">Membrane</keyword>
<keyword evidence="3" id="KW-1133">Transmembrane helix</keyword>
<proteinExistence type="inferred from homology"/>
<gene>
    <name evidence="7" type="ORF">JKP88DRAFT_169519</name>
</gene>
<dbReference type="InterPro" id="IPR047196">
    <property type="entry name" value="YidC_ALB_C"/>
</dbReference>